<dbReference type="PROSITE" id="PS50157">
    <property type="entry name" value="ZINC_FINGER_C2H2_2"/>
    <property type="match status" value="1"/>
</dbReference>
<sequence length="649" mass="71393">MCPSPIDLDDRDYEYKWPVNLSELSQASGMKPSITKWTPWETLDMTPEEPKGASETSGLNSTHFPVPVPERGRASTAPSPDNAGNPRGNKRRTPETAQWITLWKLRHNLCLLYKKFIDTAQASSFPNSRRLKRLYKNAAHMLQVGLSTFHGIQQGILPRTLPKVLAFVCVSAVVWSATKQKDGGQAWETPSTAFPYGAPQLPTSETGGLHKDVNSGPASTATRDVADGNLPACDFTEFDPLFMPQDSDLRNNDRLGASLFRSNTTATNTNNLDPLPDPLLDSFQFQVEHLLSEAASDDEIRFADFLNIPGLEETLPWGVPNVSAPGHRAHEGQQDFNPPGYGTAYRGQAQSETHSGMSTSPKGNNGSYCSIDTGLLGAKNSLSILGERFGKQLATTCITIFQTVLEFLCCMAGIGTVLHILSGCGTRQLQGEASPGDSSGPAGEFLSDVTRGVFEPLRQTLSDRSSELLGILGMTESMVKSGWICTLRDVESYVIQVARHLASSRDSFVSLIRATLSQCLTCSSSLTWDQTYGDGASDAEESLPTRIREKQGTLREPSTPGSLPPSPPDLMKCPHAGCTKSKRGQDPHINMRRHVRCVHETKAWKCPSCELRTGRRDNLRQHFRKKHFGQRMPEWLADKRRIGFLIRHV</sequence>
<evidence type="ECO:0000256" key="1">
    <source>
        <dbReference type="PROSITE-ProRule" id="PRU00042"/>
    </source>
</evidence>
<evidence type="ECO:0000259" key="3">
    <source>
        <dbReference type="PROSITE" id="PS50157"/>
    </source>
</evidence>
<dbReference type="AlphaFoldDB" id="A0AA40BEY2"/>
<dbReference type="Gene3D" id="3.30.160.60">
    <property type="entry name" value="Classic Zinc Finger"/>
    <property type="match status" value="1"/>
</dbReference>
<evidence type="ECO:0000313" key="5">
    <source>
        <dbReference type="Proteomes" id="UP001172101"/>
    </source>
</evidence>
<evidence type="ECO:0000313" key="4">
    <source>
        <dbReference type="EMBL" id="KAK0733003.1"/>
    </source>
</evidence>
<reference evidence="4" key="1">
    <citation type="submission" date="2023-06" db="EMBL/GenBank/DDBJ databases">
        <title>Genome-scale phylogeny and comparative genomics of the fungal order Sordariales.</title>
        <authorList>
            <consortium name="Lawrence Berkeley National Laboratory"/>
            <person name="Hensen N."/>
            <person name="Bonometti L."/>
            <person name="Westerberg I."/>
            <person name="Brannstrom I.O."/>
            <person name="Guillou S."/>
            <person name="Cros-Aarteil S."/>
            <person name="Calhoun S."/>
            <person name="Haridas S."/>
            <person name="Kuo A."/>
            <person name="Mondo S."/>
            <person name="Pangilinan J."/>
            <person name="Riley R."/>
            <person name="LaButti K."/>
            <person name="Andreopoulos B."/>
            <person name="Lipzen A."/>
            <person name="Chen C."/>
            <person name="Yanf M."/>
            <person name="Daum C."/>
            <person name="Ng V."/>
            <person name="Clum A."/>
            <person name="Steindorff A."/>
            <person name="Ohm R."/>
            <person name="Martin F."/>
            <person name="Silar P."/>
            <person name="Natvig D."/>
            <person name="Lalanne C."/>
            <person name="Gautier V."/>
            <person name="Ament-velasquez S.L."/>
            <person name="Kruys A."/>
            <person name="Hutchinson M.I."/>
            <person name="Powell A.J."/>
            <person name="Barry K."/>
            <person name="Miller A.N."/>
            <person name="Grigoriev I.V."/>
            <person name="Debuchy R."/>
            <person name="Gladieux P."/>
            <person name="Thoren M.H."/>
            <person name="Johannesson H."/>
        </authorList>
    </citation>
    <scope>NUCLEOTIDE SEQUENCE</scope>
    <source>
        <strain evidence="4">SMH2392-1A</strain>
    </source>
</reference>
<proteinExistence type="predicted"/>
<name>A0AA40BEY2_9PEZI</name>
<accession>A0AA40BEY2</accession>
<feature type="compositionally biased region" description="Polar residues" evidence="2">
    <location>
        <begin position="54"/>
        <end position="63"/>
    </location>
</feature>
<keyword evidence="1" id="KW-0862">Zinc</keyword>
<dbReference type="EMBL" id="JAUIRO010000001">
    <property type="protein sequence ID" value="KAK0733003.1"/>
    <property type="molecule type" value="Genomic_DNA"/>
</dbReference>
<keyword evidence="1" id="KW-0479">Metal-binding</keyword>
<feature type="region of interest" description="Disordered" evidence="2">
    <location>
        <begin position="550"/>
        <end position="570"/>
    </location>
</feature>
<gene>
    <name evidence="4" type="ORF">B0T26DRAFT_669459</name>
</gene>
<dbReference type="InterPro" id="IPR013087">
    <property type="entry name" value="Znf_C2H2_type"/>
</dbReference>
<comment type="caution">
    <text evidence="4">The sequence shown here is derived from an EMBL/GenBank/DDBJ whole genome shotgun (WGS) entry which is preliminary data.</text>
</comment>
<dbReference type="GO" id="GO:0008270">
    <property type="term" value="F:zinc ion binding"/>
    <property type="evidence" value="ECO:0007669"/>
    <property type="project" value="UniProtKB-KW"/>
</dbReference>
<dbReference type="RefSeq" id="XP_060301880.1">
    <property type="nucleotide sequence ID" value="XM_060439054.1"/>
</dbReference>
<evidence type="ECO:0000256" key="2">
    <source>
        <dbReference type="SAM" id="MobiDB-lite"/>
    </source>
</evidence>
<organism evidence="4 5">
    <name type="scientific">Lasiosphaeria miniovina</name>
    <dbReference type="NCBI Taxonomy" id="1954250"/>
    <lineage>
        <taxon>Eukaryota</taxon>
        <taxon>Fungi</taxon>
        <taxon>Dikarya</taxon>
        <taxon>Ascomycota</taxon>
        <taxon>Pezizomycotina</taxon>
        <taxon>Sordariomycetes</taxon>
        <taxon>Sordariomycetidae</taxon>
        <taxon>Sordariales</taxon>
        <taxon>Lasiosphaeriaceae</taxon>
        <taxon>Lasiosphaeria</taxon>
    </lineage>
</organism>
<protein>
    <recommendedName>
        <fullName evidence="3">C2H2-type domain-containing protein</fullName>
    </recommendedName>
</protein>
<feature type="region of interest" description="Disordered" evidence="2">
    <location>
        <begin position="38"/>
        <end position="93"/>
    </location>
</feature>
<keyword evidence="5" id="KW-1185">Reference proteome</keyword>
<feature type="domain" description="C2H2-type" evidence="3">
    <location>
        <begin position="604"/>
        <end position="632"/>
    </location>
</feature>
<dbReference type="GeneID" id="85322324"/>
<dbReference type="Proteomes" id="UP001172101">
    <property type="component" value="Unassembled WGS sequence"/>
</dbReference>
<keyword evidence="1" id="KW-0863">Zinc-finger</keyword>